<dbReference type="Proteomes" id="UP000239469">
    <property type="component" value="Unassembled WGS sequence"/>
</dbReference>
<dbReference type="RefSeq" id="WP_106078101.1">
    <property type="nucleotide sequence ID" value="NZ_MTBD01000058.1"/>
</dbReference>
<gene>
    <name evidence="1" type="ORF">BUE93_20725</name>
</gene>
<comment type="caution">
    <text evidence="1">The sequence shown here is derived from an EMBL/GenBank/DDBJ whole genome shotgun (WGS) entry which is preliminary data.</text>
</comment>
<name>A0A2S9WZ04_9NEIS</name>
<dbReference type="AlphaFoldDB" id="A0A2S9WZ04"/>
<accession>A0A2S9WZ04</accession>
<reference evidence="1 2" key="1">
    <citation type="submission" date="2017-01" db="EMBL/GenBank/DDBJ databases">
        <title>New insights into the genetic diversity of Chromobacterium isolated from tropical freshwater lake.</title>
        <authorList>
            <person name="Santos A.B."/>
            <person name="Nascimento A.M."/>
            <person name="Da Silva P.C."/>
        </authorList>
    </citation>
    <scope>NUCLEOTIDE SEQUENCE [LARGE SCALE GENOMIC DNA]</scope>
    <source>
        <strain evidence="1 2">56AF</strain>
    </source>
</reference>
<sequence>MDLNDPNVTSDARQIVGRFLLNGIEVPFVSVDVDSNAFNSADTFTAVLPLSAMPLGMDLQSWWTDQTDITVDVSVGMINRSMTDWQTLITGQVDRVRYRPARFEIYLEGRDFTAKLIDAKTSEKFANQTTSEVATLLAQRHGLTPVVTPTKTSVGGIYKWDHTHVSSESTEWDILGYFAGIEGFQVYVTGKELHYEPALDPATADQYVIRWRDPGVVPYPEANVCDDIEFERDLTLAKGVVVHVRSWYKGKVVDASYPTSKPRGVTPGNSAPKRQIYNIVRNGLDHQAALQLAQQLHKQITRHEMKFSCTLPGDNLLMPNTIVRVEGTASGFDQLYYVESVRRSLSFDTGYTMTLQAKNHNPNTVVSS</sequence>
<dbReference type="EMBL" id="MTBD01000058">
    <property type="protein sequence ID" value="PRP68693.1"/>
    <property type="molecule type" value="Genomic_DNA"/>
</dbReference>
<organism evidence="1 2">
    <name type="scientific">Chromobacterium amazonense</name>
    <dbReference type="NCBI Taxonomy" id="1382803"/>
    <lineage>
        <taxon>Bacteria</taxon>
        <taxon>Pseudomonadati</taxon>
        <taxon>Pseudomonadota</taxon>
        <taxon>Betaproteobacteria</taxon>
        <taxon>Neisseriales</taxon>
        <taxon>Chromobacteriaceae</taxon>
        <taxon>Chromobacterium</taxon>
    </lineage>
</organism>
<protein>
    <submittedName>
        <fullName evidence="1">Rhs element Vgr protein</fullName>
    </submittedName>
</protein>
<dbReference type="Gene3D" id="2.30.300.10">
    <property type="entry name" value="Baseplate protein-like domain - beta roll fold"/>
    <property type="match status" value="1"/>
</dbReference>
<proteinExistence type="predicted"/>
<dbReference type="Gene3D" id="3.55.50.10">
    <property type="entry name" value="Baseplate protein-like domains"/>
    <property type="match status" value="1"/>
</dbReference>
<evidence type="ECO:0000313" key="2">
    <source>
        <dbReference type="Proteomes" id="UP000239469"/>
    </source>
</evidence>
<evidence type="ECO:0000313" key="1">
    <source>
        <dbReference type="EMBL" id="PRP68693.1"/>
    </source>
</evidence>
<dbReference type="SUPFAM" id="SSF69279">
    <property type="entry name" value="Phage tail proteins"/>
    <property type="match status" value="1"/>
</dbReference>
<dbReference type="OrthoDB" id="8586932at2"/>